<evidence type="ECO:0000313" key="10">
    <source>
        <dbReference type="Proteomes" id="UP000660021"/>
    </source>
</evidence>
<evidence type="ECO:0000256" key="5">
    <source>
        <dbReference type="ARBA" id="ARBA00022989"/>
    </source>
</evidence>
<evidence type="ECO:0000256" key="4">
    <source>
        <dbReference type="ARBA" id="ARBA00022692"/>
    </source>
</evidence>
<evidence type="ECO:0000256" key="7">
    <source>
        <dbReference type="RuleBase" id="RU363032"/>
    </source>
</evidence>
<evidence type="ECO:0000256" key="3">
    <source>
        <dbReference type="ARBA" id="ARBA00022475"/>
    </source>
</evidence>
<keyword evidence="4 7" id="KW-0812">Transmembrane</keyword>
<feature type="transmembrane region" description="Helical" evidence="7">
    <location>
        <begin position="175"/>
        <end position="196"/>
    </location>
</feature>
<dbReference type="Pfam" id="PF19300">
    <property type="entry name" value="BPD_transp_1_N"/>
    <property type="match status" value="1"/>
</dbReference>
<keyword evidence="10" id="KW-1185">Reference proteome</keyword>
<organism evidence="9 10">
    <name type="scientific">Pseudoflavonifractor hominis</name>
    <dbReference type="NCBI Taxonomy" id="2763059"/>
    <lineage>
        <taxon>Bacteria</taxon>
        <taxon>Bacillati</taxon>
        <taxon>Bacillota</taxon>
        <taxon>Clostridia</taxon>
        <taxon>Eubacteriales</taxon>
        <taxon>Oscillospiraceae</taxon>
        <taxon>Pseudoflavonifractor</taxon>
    </lineage>
</organism>
<name>A0ABR7HS28_9FIRM</name>
<proteinExistence type="inferred from homology"/>
<dbReference type="Proteomes" id="UP000660021">
    <property type="component" value="Unassembled WGS sequence"/>
</dbReference>
<evidence type="ECO:0000256" key="2">
    <source>
        <dbReference type="ARBA" id="ARBA00022448"/>
    </source>
</evidence>
<dbReference type="Gene3D" id="1.10.3720.10">
    <property type="entry name" value="MetI-like"/>
    <property type="match status" value="1"/>
</dbReference>
<evidence type="ECO:0000259" key="8">
    <source>
        <dbReference type="PROSITE" id="PS50928"/>
    </source>
</evidence>
<keyword evidence="6 7" id="KW-0472">Membrane</keyword>
<keyword evidence="3" id="KW-1003">Cell membrane</keyword>
<feature type="transmembrane region" description="Helical" evidence="7">
    <location>
        <begin position="135"/>
        <end position="155"/>
    </location>
</feature>
<dbReference type="RefSeq" id="WP_101691200.1">
    <property type="nucleotide sequence ID" value="NZ_JACOPR010000003.1"/>
</dbReference>
<feature type="transmembrane region" description="Helical" evidence="7">
    <location>
        <begin position="100"/>
        <end position="123"/>
    </location>
</feature>
<dbReference type="CDD" id="cd06261">
    <property type="entry name" value="TM_PBP2"/>
    <property type="match status" value="1"/>
</dbReference>
<gene>
    <name evidence="9" type="ORF">H8S34_05785</name>
</gene>
<comment type="subcellular location">
    <subcellularLocation>
        <location evidence="1 7">Cell membrane</location>
        <topology evidence="1 7">Multi-pass membrane protein</topology>
    </subcellularLocation>
</comment>
<dbReference type="PROSITE" id="PS50928">
    <property type="entry name" value="ABC_TM1"/>
    <property type="match status" value="1"/>
</dbReference>
<feature type="transmembrane region" description="Helical" evidence="7">
    <location>
        <begin position="12"/>
        <end position="30"/>
    </location>
</feature>
<keyword evidence="5 7" id="KW-1133">Transmembrane helix</keyword>
<dbReference type="InterPro" id="IPR000515">
    <property type="entry name" value="MetI-like"/>
</dbReference>
<feature type="domain" description="ABC transmembrane type-1" evidence="8">
    <location>
        <begin position="96"/>
        <end position="300"/>
    </location>
</feature>
<dbReference type="InterPro" id="IPR035906">
    <property type="entry name" value="MetI-like_sf"/>
</dbReference>
<dbReference type="Pfam" id="PF00528">
    <property type="entry name" value="BPD_transp_1"/>
    <property type="match status" value="1"/>
</dbReference>
<dbReference type="InterPro" id="IPR045621">
    <property type="entry name" value="BPD_transp_1_N"/>
</dbReference>
<feature type="transmembrane region" description="Helical" evidence="7">
    <location>
        <begin position="282"/>
        <end position="303"/>
    </location>
</feature>
<dbReference type="PANTHER" id="PTHR30465:SF0">
    <property type="entry name" value="OLIGOPEPTIDE TRANSPORT SYSTEM PERMEASE PROTEIN APPB"/>
    <property type="match status" value="1"/>
</dbReference>
<keyword evidence="2 7" id="KW-0813">Transport</keyword>
<reference evidence="9 10" key="1">
    <citation type="submission" date="2020-08" db="EMBL/GenBank/DDBJ databases">
        <title>Genome public.</title>
        <authorList>
            <person name="Liu C."/>
            <person name="Sun Q."/>
        </authorList>
    </citation>
    <scope>NUCLEOTIDE SEQUENCE [LARGE SCALE GENOMIC DNA]</scope>
    <source>
        <strain evidence="9 10">New-38</strain>
    </source>
</reference>
<accession>A0ABR7HS28</accession>
<sequence length="316" mass="34961">MAKYIFKRLLRSLLTLFIIVTIVFSLLRLMPIEGYFQNFEKMSAVQVELGLKELGLDKPLPAQLLDFYSDLLHGDLGVSNKYRRNVPVTKIIAEKVPVSMAIGLTSLGIALAVGLPMGILMARSTRTKHKIGDKLGTAFIVLIQAVPAAVYYLVIQFYGTKYLDLPMQISSGRPVTYILPILSLALGNIAYYAMWLRRYMVDESNKDYVKLARAKGVPASAISRKHVFRNAFVPLVQFIPTSVILTLMGSLYVESLYSIPGMGGLLVNVIQRQDNTVVQGLVLFYAAISILGLLVGDILMAIVDPRITFGKKEGGR</sequence>
<comment type="caution">
    <text evidence="9">The sequence shown here is derived from an EMBL/GenBank/DDBJ whole genome shotgun (WGS) entry which is preliminary data.</text>
</comment>
<evidence type="ECO:0000256" key="1">
    <source>
        <dbReference type="ARBA" id="ARBA00004651"/>
    </source>
</evidence>
<dbReference type="SUPFAM" id="SSF161098">
    <property type="entry name" value="MetI-like"/>
    <property type="match status" value="1"/>
</dbReference>
<evidence type="ECO:0000256" key="6">
    <source>
        <dbReference type="ARBA" id="ARBA00023136"/>
    </source>
</evidence>
<dbReference type="PANTHER" id="PTHR30465">
    <property type="entry name" value="INNER MEMBRANE ABC TRANSPORTER"/>
    <property type="match status" value="1"/>
</dbReference>
<dbReference type="EMBL" id="JACOPR010000003">
    <property type="protein sequence ID" value="MBC5730342.1"/>
    <property type="molecule type" value="Genomic_DNA"/>
</dbReference>
<protein>
    <submittedName>
        <fullName evidence="9">ABC transporter permease</fullName>
    </submittedName>
</protein>
<evidence type="ECO:0000313" key="9">
    <source>
        <dbReference type="EMBL" id="MBC5730342.1"/>
    </source>
</evidence>
<feature type="transmembrane region" description="Helical" evidence="7">
    <location>
        <begin position="232"/>
        <end position="253"/>
    </location>
</feature>
<comment type="similarity">
    <text evidence="7">Belongs to the binding-protein-dependent transport system permease family.</text>
</comment>